<proteinExistence type="predicted"/>
<sequence length="185" mass="21400">MDLVDLIAEKRFVGQEFLTWLWFKSDERGGSVELPGKGDIIVVFEKHMLLEYGEGESNEKCICSGLQTELQEARTGLKMGKKLEQARIQLVLGDYEYNFTLAGAMMEFRNVKLPKTAGTEQEERDNPEAVEGMILERIFLFDELVRTVNELFRMFLEIRVGEAWRDELARVRDWIHAPSHLIGEE</sequence>
<dbReference type="OrthoDB" id="5470789at2"/>
<gene>
    <name evidence="1" type="ORF">SAMN02745220_00254</name>
</gene>
<dbReference type="Proteomes" id="UP000184603">
    <property type="component" value="Unassembled WGS sequence"/>
</dbReference>
<name>A0A1M7XW92_9BACT</name>
<dbReference type="AlphaFoldDB" id="A0A1M7XW92"/>
<protein>
    <submittedName>
        <fullName evidence="1">Recombination associated protein RdgC</fullName>
    </submittedName>
</protein>
<dbReference type="RefSeq" id="WP_073611608.1">
    <property type="nucleotide sequence ID" value="NZ_FRFE01000001.1"/>
</dbReference>
<keyword evidence="2" id="KW-1185">Reference proteome</keyword>
<dbReference type="STRING" id="1121416.SAMN02745220_00254"/>
<evidence type="ECO:0000313" key="1">
    <source>
        <dbReference type="EMBL" id="SHO43012.1"/>
    </source>
</evidence>
<accession>A0A1M7XW92</accession>
<reference evidence="1 2" key="1">
    <citation type="submission" date="2016-12" db="EMBL/GenBank/DDBJ databases">
        <authorList>
            <person name="Song W.-J."/>
            <person name="Kurnit D.M."/>
        </authorList>
    </citation>
    <scope>NUCLEOTIDE SEQUENCE [LARGE SCALE GENOMIC DNA]</scope>
    <source>
        <strain evidence="1 2">DSM 18488</strain>
    </source>
</reference>
<dbReference type="EMBL" id="FRFE01000001">
    <property type="protein sequence ID" value="SHO43012.1"/>
    <property type="molecule type" value="Genomic_DNA"/>
</dbReference>
<evidence type="ECO:0000313" key="2">
    <source>
        <dbReference type="Proteomes" id="UP000184603"/>
    </source>
</evidence>
<organism evidence="1 2">
    <name type="scientific">Desulfopila aestuarii DSM 18488</name>
    <dbReference type="NCBI Taxonomy" id="1121416"/>
    <lineage>
        <taxon>Bacteria</taxon>
        <taxon>Pseudomonadati</taxon>
        <taxon>Thermodesulfobacteriota</taxon>
        <taxon>Desulfobulbia</taxon>
        <taxon>Desulfobulbales</taxon>
        <taxon>Desulfocapsaceae</taxon>
        <taxon>Desulfopila</taxon>
    </lineage>
</organism>